<dbReference type="Proteomes" id="UP000005467">
    <property type="component" value="Unassembled WGS sequence"/>
</dbReference>
<sequence length="203" mass="22834">MGTKTSQRVYLMSVIAKTSNALIAKIKAHFKGRLNKVAEHSGQWDEQTIRQIVNTYPAVYVAWLGQVRDNSYYGVKSRWVIYIVTKVLNGKPTEQVGAYQIVEHLTAILHGESVEPSGNFTLQSVQNLWSSTQSGTGAVVYAMFFEAEQSIDFELTQTDLHCFKVYHQHHQDTAAHNDIHIELEGLCDGYHQHQACTGKHQGS</sequence>
<gene>
    <name evidence="1" type="ORF">HMPREF0027_0663</name>
</gene>
<dbReference type="AlphaFoldDB" id="E8KFP6"/>
<reference evidence="1 2" key="1">
    <citation type="submission" date="2011-01" db="EMBL/GenBank/DDBJ databases">
        <authorList>
            <person name="Muzny D."/>
            <person name="Qin X."/>
            <person name="Deng J."/>
            <person name="Jiang H."/>
            <person name="Liu Y."/>
            <person name="Qu J."/>
            <person name="Song X.-Z."/>
            <person name="Zhang L."/>
            <person name="Thornton R."/>
            <person name="Coyle M."/>
            <person name="Francisco L."/>
            <person name="Jackson L."/>
            <person name="Javaid M."/>
            <person name="Korchina V."/>
            <person name="Kovar C."/>
            <person name="Mata R."/>
            <person name="Mathew T."/>
            <person name="Ngo R."/>
            <person name="Nguyen L."/>
            <person name="Nguyen N."/>
            <person name="Okwuonu G."/>
            <person name="Ongeri F."/>
            <person name="Pham C."/>
            <person name="Simmons D."/>
            <person name="Wilczek-Boney K."/>
            <person name="Hale W."/>
            <person name="Jakkamsetti A."/>
            <person name="Pham P."/>
            <person name="Ruth R."/>
            <person name="San Lucas F."/>
            <person name="Warren J."/>
            <person name="Zhang J."/>
            <person name="Zhao Z."/>
            <person name="Zhou C."/>
            <person name="Zhu D."/>
            <person name="Lee S."/>
            <person name="Bess C."/>
            <person name="Blankenburg K."/>
            <person name="Forbes L."/>
            <person name="Fu Q."/>
            <person name="Gubbala S."/>
            <person name="Hirani K."/>
            <person name="Jayaseelan J.C."/>
            <person name="Lara F."/>
            <person name="Munidasa M."/>
            <person name="Palculict T."/>
            <person name="Patil S."/>
            <person name="Pu L.-L."/>
            <person name="Saada N."/>
            <person name="Tang L."/>
            <person name="Weissenberger G."/>
            <person name="Zhu Y."/>
            <person name="Hemphill L."/>
            <person name="Shang Y."/>
            <person name="Youmans B."/>
            <person name="Ayvaz T."/>
            <person name="Ross M."/>
            <person name="Santibanez J."/>
            <person name="Aqrawi P."/>
            <person name="Gross S."/>
            <person name="Joshi V."/>
            <person name="Fowler G."/>
            <person name="Nazareth L."/>
            <person name="Reid J."/>
            <person name="Worley K."/>
            <person name="Petrosino J."/>
            <person name="Highlander S."/>
            <person name="Gibbs R."/>
        </authorList>
    </citation>
    <scope>NUCLEOTIDE SEQUENCE [LARGE SCALE GENOMIC DNA]</scope>
    <source>
        <strain evidence="1 2">ATCC 25976</strain>
    </source>
</reference>
<keyword evidence="2" id="KW-1185">Reference proteome</keyword>
<evidence type="ECO:0008006" key="3">
    <source>
        <dbReference type="Google" id="ProtNLM"/>
    </source>
</evidence>
<proteinExistence type="predicted"/>
<dbReference type="HOGENOM" id="CLU_1515686_0_0_6"/>
<evidence type="ECO:0000313" key="2">
    <source>
        <dbReference type="Proteomes" id="UP000005467"/>
    </source>
</evidence>
<protein>
    <recommendedName>
        <fullName evidence="3">DUF1834 family protein</fullName>
    </recommendedName>
</protein>
<dbReference type="InterPro" id="IPR014972">
    <property type="entry name" value="Phage_Mu_Gp37"/>
</dbReference>
<name>E8KFP6_9PAST</name>
<accession>E8KFP6</accession>
<comment type="caution">
    <text evidence="1">The sequence shown here is derived from an EMBL/GenBank/DDBJ whole genome shotgun (WGS) entry which is preliminary data.</text>
</comment>
<dbReference type="Pfam" id="PF08873">
    <property type="entry name" value="Phage_Mu_Gp37"/>
    <property type="match status" value="1"/>
</dbReference>
<evidence type="ECO:0000313" key="1">
    <source>
        <dbReference type="EMBL" id="EFX92283.1"/>
    </source>
</evidence>
<dbReference type="EMBL" id="AEVG01000046">
    <property type="protein sequence ID" value="EFX92283.1"/>
    <property type="molecule type" value="Genomic_DNA"/>
</dbReference>
<organism evidence="1 2">
    <name type="scientific">Actinobacillus ureae ATCC 25976</name>
    <dbReference type="NCBI Taxonomy" id="887324"/>
    <lineage>
        <taxon>Bacteria</taxon>
        <taxon>Pseudomonadati</taxon>
        <taxon>Pseudomonadota</taxon>
        <taxon>Gammaproteobacteria</taxon>
        <taxon>Pasteurellales</taxon>
        <taxon>Pasteurellaceae</taxon>
        <taxon>Actinobacillus</taxon>
    </lineage>
</organism>